<evidence type="ECO:0000256" key="1">
    <source>
        <dbReference type="SAM" id="Phobius"/>
    </source>
</evidence>
<evidence type="ECO:0000313" key="3">
    <source>
        <dbReference type="Proteomes" id="UP000287853"/>
    </source>
</evidence>
<name>A0A3S4T9Y7_9BACT</name>
<dbReference type="AlphaFoldDB" id="A0A3S4T9Y7"/>
<keyword evidence="3" id="KW-1185">Reference proteome</keyword>
<organism evidence="2 3">
    <name type="scientific">Candidatus Electrothrix aarhusensis</name>
    <dbReference type="NCBI Taxonomy" id="1859131"/>
    <lineage>
        <taxon>Bacteria</taxon>
        <taxon>Pseudomonadati</taxon>
        <taxon>Thermodesulfobacteriota</taxon>
        <taxon>Desulfobulbia</taxon>
        <taxon>Desulfobulbales</taxon>
        <taxon>Desulfobulbaceae</taxon>
        <taxon>Candidatus Electrothrix</taxon>
    </lineage>
</organism>
<comment type="caution">
    <text evidence="2">The sequence shown here is derived from an EMBL/GenBank/DDBJ whole genome shotgun (WGS) entry which is preliminary data.</text>
</comment>
<sequence>MFQLKIHPRETALFFLAFVILLTVLHTIAQAVLFYTGNQDLTNLTGYVDLDIERNIPSFYSGFALFFSSLLFFCLSSLDKKQGKKCRYWLGLAGVFLFLSLDETFSLHERLGNYTEEYIKSTGILEASGLLYFPWIIPYSILMTILGLLYFRFIFRLPRKTTVLLILSAIIFLTGAAGLDMLGGREAELHGYYTITYTVLYTIEEFLEMSGVVLLIYTLLDYIEQRFGLLCFSLEVQKP</sequence>
<feature type="transmembrane region" description="Helical" evidence="1">
    <location>
        <begin position="127"/>
        <end position="151"/>
    </location>
</feature>
<feature type="transmembrane region" description="Helical" evidence="1">
    <location>
        <begin position="12"/>
        <end position="36"/>
    </location>
</feature>
<accession>A0A3S4T9Y7</accession>
<feature type="transmembrane region" description="Helical" evidence="1">
    <location>
        <begin position="56"/>
        <end position="76"/>
    </location>
</feature>
<gene>
    <name evidence="2" type="ORF">H206_00424</name>
</gene>
<dbReference type="Proteomes" id="UP000287853">
    <property type="component" value="Unassembled WGS sequence"/>
</dbReference>
<keyword evidence="1" id="KW-0472">Membrane</keyword>
<keyword evidence="1" id="KW-0812">Transmembrane</keyword>
<evidence type="ECO:0000313" key="2">
    <source>
        <dbReference type="EMBL" id="RWX46132.1"/>
    </source>
</evidence>
<proteinExistence type="predicted"/>
<feature type="transmembrane region" description="Helical" evidence="1">
    <location>
        <begin position="88"/>
        <end position="107"/>
    </location>
</feature>
<dbReference type="EMBL" id="MTKO01000069">
    <property type="protein sequence ID" value="RWX46132.1"/>
    <property type="molecule type" value="Genomic_DNA"/>
</dbReference>
<protein>
    <submittedName>
        <fullName evidence="2">Uncharacterized protein</fullName>
    </submittedName>
</protein>
<reference evidence="2 3" key="1">
    <citation type="submission" date="2017-01" db="EMBL/GenBank/DDBJ databases">
        <title>The cable genome- insights into the physiology and evolution of filamentous bacteria capable of sulfide oxidation via long distance electron transfer.</title>
        <authorList>
            <person name="Schreiber L."/>
            <person name="Bjerg J.T."/>
            <person name="Boggild A."/>
            <person name="Van De Vossenberg J."/>
            <person name="Meysman F."/>
            <person name="Nielsen L.P."/>
            <person name="Schramm A."/>
            <person name="Kjeldsen K.U."/>
        </authorList>
    </citation>
    <scope>NUCLEOTIDE SEQUENCE [LARGE SCALE GENOMIC DNA]</scope>
    <source>
        <strain evidence="2">MCF</strain>
    </source>
</reference>
<feature type="transmembrane region" description="Helical" evidence="1">
    <location>
        <begin position="163"/>
        <end position="183"/>
    </location>
</feature>
<keyword evidence="1" id="KW-1133">Transmembrane helix</keyword>
<feature type="transmembrane region" description="Helical" evidence="1">
    <location>
        <begin position="195"/>
        <end position="220"/>
    </location>
</feature>